<dbReference type="InterPro" id="IPR001680">
    <property type="entry name" value="WD40_rpt"/>
</dbReference>
<reference evidence="4 5" key="1">
    <citation type="submission" date="2014-06" db="EMBL/GenBank/DDBJ databases">
        <authorList>
            <person name="Swart Estienne"/>
        </authorList>
    </citation>
    <scope>NUCLEOTIDE SEQUENCE [LARGE SCALE GENOMIC DNA]</scope>
    <source>
        <strain evidence="4 5">130c</strain>
    </source>
</reference>
<dbReference type="SUPFAM" id="SSF50978">
    <property type="entry name" value="WD40 repeat-like"/>
    <property type="match status" value="1"/>
</dbReference>
<evidence type="ECO:0000313" key="5">
    <source>
        <dbReference type="Proteomes" id="UP000039865"/>
    </source>
</evidence>
<dbReference type="Pfam" id="PF00400">
    <property type="entry name" value="WD40"/>
    <property type="match status" value="4"/>
</dbReference>
<dbReference type="GO" id="GO:0000922">
    <property type="term" value="C:spindle pole"/>
    <property type="evidence" value="ECO:0007669"/>
    <property type="project" value="TreeGrafter"/>
</dbReference>
<feature type="coiled-coil region" evidence="2">
    <location>
        <begin position="544"/>
        <end position="571"/>
    </location>
</feature>
<name>A0A078B673_STYLE</name>
<dbReference type="PROSITE" id="PS50082">
    <property type="entry name" value="WD_REPEATS_2"/>
    <property type="match status" value="1"/>
</dbReference>
<dbReference type="GO" id="GO:0036064">
    <property type="term" value="C:ciliary basal body"/>
    <property type="evidence" value="ECO:0007669"/>
    <property type="project" value="TreeGrafter"/>
</dbReference>
<dbReference type="PANTHER" id="PTHR44414:SF1">
    <property type="entry name" value="PROTEIN NEDD1"/>
    <property type="match status" value="1"/>
</dbReference>
<dbReference type="EMBL" id="CCKQ01017160">
    <property type="protein sequence ID" value="CDW89033.1"/>
    <property type="molecule type" value="Genomic_DNA"/>
</dbReference>
<dbReference type="GO" id="GO:0005814">
    <property type="term" value="C:centriole"/>
    <property type="evidence" value="ECO:0007669"/>
    <property type="project" value="TreeGrafter"/>
</dbReference>
<organism evidence="4 5">
    <name type="scientific">Stylonychia lemnae</name>
    <name type="common">Ciliate</name>
    <dbReference type="NCBI Taxonomy" id="5949"/>
    <lineage>
        <taxon>Eukaryota</taxon>
        <taxon>Sar</taxon>
        <taxon>Alveolata</taxon>
        <taxon>Ciliophora</taxon>
        <taxon>Intramacronucleata</taxon>
        <taxon>Spirotrichea</taxon>
        <taxon>Stichotrichia</taxon>
        <taxon>Sporadotrichida</taxon>
        <taxon>Oxytrichidae</taxon>
        <taxon>Stylonychinae</taxon>
        <taxon>Stylonychia</taxon>
    </lineage>
</organism>
<dbReference type="OrthoDB" id="291820at2759"/>
<dbReference type="GO" id="GO:0043015">
    <property type="term" value="F:gamma-tubulin binding"/>
    <property type="evidence" value="ECO:0007669"/>
    <property type="project" value="TreeGrafter"/>
</dbReference>
<proteinExistence type="predicted"/>
<keyword evidence="1" id="KW-0853">WD repeat</keyword>
<accession>A0A078B673</accession>
<protein>
    <submittedName>
        <fullName evidence="4">Protein nedd1</fullName>
    </submittedName>
</protein>
<sequence length="573" mass="64925">MLHKLVKLRVQQNRQCSQQLTKQLFMIWGLTCLFQQQTIKEVGTYGKLTGLMTHKKQFNLNEKNSQGVVISSICYSQDSSFIAYCCSDGTLGIFNLKTKKPELFHDNGHMPGIRMISVSINQNDQLLASASADGIICIRHLQGEQKVMQFHEIQRVTVIQFSHVKANILATAHENGKVCVFDASTAQKKCEFENAHQQQVTGLAFSPVNNLLLCSCGLDGKIQFFDIQGVKNVKTIDNQNPLTAISFCFDGHTIAVGSLKGKIYVYDLKDKQKIKNELKGQDGKRINCLQFMRNPEKFANSPSSTSYFQSTAVNIRSSQEKIAVTTAKDAQNLSGIKGVPRPPTATTKSSNNSVAGSRSKENTPLSQQKLNKSGNSLNSQQSQNMEEKTIRYIEEQKVNNAQFKIQEQLEKLQQTFEQSKQALNLGTSGNQSQQQQQLPINKINLNQLGTESQANKLGKIDKYARDIGGNNTIREDDELMEELSLKRRNSRPTHLSHETKVYIDKVFQDQAEQIKMSIQQSISNLHIELIRNFTIQENELRMSLGDLLERNKRKKQELRYLRKENKKLRQITY</sequence>
<keyword evidence="5" id="KW-1185">Reference proteome</keyword>
<gene>
    <name evidence="4" type="primary">Contig13861.g14791</name>
    <name evidence="4" type="ORF">STYLEM_18161</name>
</gene>
<dbReference type="Gene3D" id="2.130.10.10">
    <property type="entry name" value="YVTN repeat-like/Quinoprotein amine dehydrogenase"/>
    <property type="match status" value="2"/>
</dbReference>
<dbReference type="InterPro" id="IPR052818">
    <property type="entry name" value="NEDD1_Spindle_Assembly"/>
</dbReference>
<evidence type="ECO:0000256" key="2">
    <source>
        <dbReference type="SAM" id="Coils"/>
    </source>
</evidence>
<dbReference type="InParanoid" id="A0A078B673"/>
<feature type="compositionally biased region" description="Low complexity" evidence="3">
    <location>
        <begin position="368"/>
        <end position="384"/>
    </location>
</feature>
<feature type="compositionally biased region" description="Polar residues" evidence="3">
    <location>
        <begin position="344"/>
        <end position="367"/>
    </location>
</feature>
<dbReference type="GO" id="GO:0000278">
    <property type="term" value="P:mitotic cell cycle"/>
    <property type="evidence" value="ECO:0007669"/>
    <property type="project" value="TreeGrafter"/>
</dbReference>
<evidence type="ECO:0000256" key="1">
    <source>
        <dbReference type="PROSITE-ProRule" id="PRU00221"/>
    </source>
</evidence>
<evidence type="ECO:0000313" key="4">
    <source>
        <dbReference type="EMBL" id="CDW89033.1"/>
    </source>
</evidence>
<keyword evidence="2" id="KW-0175">Coiled coil</keyword>
<dbReference type="AlphaFoldDB" id="A0A078B673"/>
<dbReference type="PANTHER" id="PTHR44414">
    <property type="entry name" value="PROTEIN NEDD1"/>
    <property type="match status" value="1"/>
</dbReference>
<dbReference type="OMA" id="EMNCLEG"/>
<dbReference type="InterPro" id="IPR015943">
    <property type="entry name" value="WD40/YVTN_repeat-like_dom_sf"/>
</dbReference>
<dbReference type="GO" id="GO:0005737">
    <property type="term" value="C:cytoplasm"/>
    <property type="evidence" value="ECO:0007669"/>
    <property type="project" value="TreeGrafter"/>
</dbReference>
<feature type="repeat" description="WD" evidence="1">
    <location>
        <begin position="193"/>
        <end position="235"/>
    </location>
</feature>
<evidence type="ECO:0000256" key="3">
    <source>
        <dbReference type="SAM" id="MobiDB-lite"/>
    </source>
</evidence>
<dbReference type="SMART" id="SM00320">
    <property type="entry name" value="WD40"/>
    <property type="match status" value="5"/>
</dbReference>
<dbReference type="Proteomes" id="UP000039865">
    <property type="component" value="Unassembled WGS sequence"/>
</dbReference>
<feature type="region of interest" description="Disordered" evidence="3">
    <location>
        <begin position="329"/>
        <end position="386"/>
    </location>
</feature>
<dbReference type="InterPro" id="IPR036322">
    <property type="entry name" value="WD40_repeat_dom_sf"/>
</dbReference>
<dbReference type="GO" id="GO:0005813">
    <property type="term" value="C:centrosome"/>
    <property type="evidence" value="ECO:0007669"/>
    <property type="project" value="TreeGrafter"/>
</dbReference>
<dbReference type="GO" id="GO:0007020">
    <property type="term" value="P:microtubule nucleation"/>
    <property type="evidence" value="ECO:0007669"/>
    <property type="project" value="TreeGrafter"/>
</dbReference>